<organism evidence="1">
    <name type="scientific">Thermosporothrix sp. COM3</name>
    <dbReference type="NCBI Taxonomy" id="2490863"/>
    <lineage>
        <taxon>Bacteria</taxon>
        <taxon>Bacillati</taxon>
        <taxon>Chloroflexota</taxon>
        <taxon>Ktedonobacteria</taxon>
        <taxon>Ktedonobacterales</taxon>
        <taxon>Thermosporotrichaceae</taxon>
        <taxon>Thermosporothrix</taxon>
    </lineage>
</organism>
<dbReference type="AlphaFoldDB" id="A0A455STC9"/>
<sequence length="69" mass="7936">MDQLCSVVRLIRAWGQPVIAPLLPHFWQQSQREMPTATGRSLWQVLLPATTANEHCMLMLPGRTAYRVY</sequence>
<evidence type="ECO:0000313" key="1">
    <source>
        <dbReference type="EMBL" id="BBH91627.1"/>
    </source>
</evidence>
<accession>A0A455STC9</accession>
<protein>
    <submittedName>
        <fullName evidence="1">Uncharacterized protein</fullName>
    </submittedName>
</protein>
<dbReference type="EMBL" id="AP019376">
    <property type="protein sequence ID" value="BBH91627.1"/>
    <property type="molecule type" value="Genomic_DNA"/>
</dbReference>
<proteinExistence type="predicted"/>
<reference evidence="1" key="1">
    <citation type="submission" date="2018-12" db="EMBL/GenBank/DDBJ databases">
        <title>Novel natural products biosynthetic potential of the class Ktedonobacteria.</title>
        <authorList>
            <person name="Zheng Y."/>
            <person name="Saitou A."/>
            <person name="Wang C.M."/>
            <person name="Toyoda A."/>
            <person name="Minakuchi Y."/>
            <person name="Sekiguchi Y."/>
            <person name="Ueda K."/>
            <person name="Takano H."/>
            <person name="Sakai Y."/>
            <person name="Yokota A."/>
            <person name="Yabe S."/>
        </authorList>
    </citation>
    <scope>NUCLEOTIDE SEQUENCE</scope>
    <source>
        <strain evidence="1">COM3</strain>
    </source>
</reference>
<gene>
    <name evidence="1" type="ORF">KTC_63780</name>
</gene>
<name>A0A455STC9_9CHLR</name>